<dbReference type="SUPFAM" id="SSF56645">
    <property type="entry name" value="Acyl-CoA dehydrogenase NM domain-like"/>
    <property type="match status" value="1"/>
</dbReference>
<dbReference type="AlphaFoldDB" id="A0A6N7Z5S0"/>
<dbReference type="Pfam" id="PF00441">
    <property type="entry name" value="Acyl-CoA_dh_1"/>
    <property type="match status" value="1"/>
</dbReference>
<dbReference type="EMBL" id="WMBA01000042">
    <property type="protein sequence ID" value="MTD57059.1"/>
    <property type="molecule type" value="Genomic_DNA"/>
</dbReference>
<organism evidence="10 11">
    <name type="scientific">Amycolatopsis pithecellobii</name>
    <dbReference type="NCBI Taxonomy" id="664692"/>
    <lineage>
        <taxon>Bacteria</taxon>
        <taxon>Bacillati</taxon>
        <taxon>Actinomycetota</taxon>
        <taxon>Actinomycetes</taxon>
        <taxon>Pseudonocardiales</taxon>
        <taxon>Pseudonocardiaceae</taxon>
        <taxon>Amycolatopsis</taxon>
    </lineage>
</organism>
<evidence type="ECO:0000256" key="3">
    <source>
        <dbReference type="ARBA" id="ARBA00022630"/>
    </source>
</evidence>
<dbReference type="Proteomes" id="UP000440096">
    <property type="component" value="Unassembled WGS sequence"/>
</dbReference>
<evidence type="ECO:0000259" key="7">
    <source>
        <dbReference type="Pfam" id="PF00441"/>
    </source>
</evidence>
<protein>
    <submittedName>
        <fullName evidence="10">Pilus assembly protein CpaC</fullName>
    </submittedName>
</protein>
<evidence type="ECO:0000256" key="5">
    <source>
        <dbReference type="ARBA" id="ARBA00023002"/>
    </source>
</evidence>
<evidence type="ECO:0000313" key="11">
    <source>
        <dbReference type="Proteomes" id="UP000440096"/>
    </source>
</evidence>
<dbReference type="GO" id="GO:0050660">
    <property type="term" value="F:flavin adenine dinucleotide binding"/>
    <property type="evidence" value="ECO:0007669"/>
    <property type="project" value="InterPro"/>
</dbReference>
<dbReference type="Gene3D" id="1.10.540.10">
    <property type="entry name" value="Acyl-CoA dehydrogenase/oxidase, N-terminal domain"/>
    <property type="match status" value="1"/>
</dbReference>
<comment type="cofactor">
    <cofactor evidence="1 6">
        <name>FAD</name>
        <dbReference type="ChEBI" id="CHEBI:57692"/>
    </cofactor>
</comment>
<dbReference type="FunFam" id="1.20.140.10:FF:000001">
    <property type="entry name" value="Acyl-CoA dehydrogenase"/>
    <property type="match status" value="1"/>
</dbReference>
<keyword evidence="5 6" id="KW-0560">Oxidoreductase</keyword>
<dbReference type="Gene3D" id="2.40.110.10">
    <property type="entry name" value="Butyryl-CoA Dehydrogenase, subunit A, domain 2"/>
    <property type="match status" value="1"/>
</dbReference>
<evidence type="ECO:0000259" key="8">
    <source>
        <dbReference type="Pfam" id="PF02770"/>
    </source>
</evidence>
<dbReference type="InterPro" id="IPR037069">
    <property type="entry name" value="AcylCoA_DH/ox_N_sf"/>
</dbReference>
<dbReference type="GO" id="GO:0005737">
    <property type="term" value="C:cytoplasm"/>
    <property type="evidence" value="ECO:0007669"/>
    <property type="project" value="TreeGrafter"/>
</dbReference>
<dbReference type="Pfam" id="PF02771">
    <property type="entry name" value="Acyl-CoA_dh_N"/>
    <property type="match status" value="1"/>
</dbReference>
<dbReference type="Pfam" id="PF02770">
    <property type="entry name" value="Acyl-CoA_dh_M"/>
    <property type="match status" value="1"/>
</dbReference>
<dbReference type="InterPro" id="IPR006091">
    <property type="entry name" value="Acyl-CoA_Oxase/DH_mid-dom"/>
</dbReference>
<feature type="domain" description="Acyl-CoA oxidase/dehydrogenase middle" evidence="8">
    <location>
        <begin position="120"/>
        <end position="211"/>
    </location>
</feature>
<evidence type="ECO:0000313" key="10">
    <source>
        <dbReference type="EMBL" id="MTD57059.1"/>
    </source>
</evidence>
<comment type="caution">
    <text evidence="10">The sequence shown here is derived from an EMBL/GenBank/DDBJ whole genome shotgun (WGS) entry which is preliminary data.</text>
</comment>
<dbReference type="RefSeq" id="WP_312868457.1">
    <property type="nucleotide sequence ID" value="NZ_WMBA01000042.1"/>
</dbReference>
<dbReference type="InterPro" id="IPR009100">
    <property type="entry name" value="AcylCoA_DH/oxidase_NM_dom_sf"/>
</dbReference>
<sequence length="381" mass="42733">MDFEIPAEYRSLVEVVHDFRRRELDPLEGEFLVRGHLTPAMRERLDEAARKAGLWALEVPVEYGGQGVGLLGICLVAEEMFKHPSMYLFGGNPEPVLFEGTDEQKERYLLPVIAGERRQCYAFTEADTGSDLARMRTRAMRDGDDWIINGAKIFISRADEADFVILYADAQDSDGSTGTTCFLVDKGTEGFQVSRAIPTMGDAWEPYELVFTGCRVPDSARIGAVGAGWSLGGDQLTHGRIKIASYQLGIARRCIDLAVDWAKRRTTWGKPIATRQAIQWMLADSQVELEAARWLVYKAAWTADLGKNAAQEAFQAKLYATEMAQRVTDRCLQIFGGLGYTKELPVQSFYRQVRLWRIGHGTSEIMRWMIARNLLGSAARD</sequence>
<accession>A0A6N7Z5S0</accession>
<dbReference type="InterPro" id="IPR036250">
    <property type="entry name" value="AcylCo_DH-like_C"/>
</dbReference>
<evidence type="ECO:0000259" key="9">
    <source>
        <dbReference type="Pfam" id="PF02771"/>
    </source>
</evidence>
<dbReference type="PANTHER" id="PTHR48083">
    <property type="entry name" value="MEDIUM-CHAIN SPECIFIC ACYL-COA DEHYDROGENASE, MITOCHONDRIAL-RELATED"/>
    <property type="match status" value="1"/>
</dbReference>
<reference evidence="10 11" key="1">
    <citation type="submission" date="2019-11" db="EMBL/GenBank/DDBJ databases">
        <title>Draft genome of Amycolatopsis RM579.</title>
        <authorList>
            <person name="Duangmal K."/>
            <person name="Mingma R."/>
        </authorList>
    </citation>
    <scope>NUCLEOTIDE SEQUENCE [LARGE SCALE GENOMIC DNA]</scope>
    <source>
        <strain evidence="10 11">RM579</strain>
    </source>
</reference>
<dbReference type="Gene3D" id="1.20.140.10">
    <property type="entry name" value="Butyryl-CoA Dehydrogenase, subunit A, domain 3"/>
    <property type="match status" value="1"/>
</dbReference>
<dbReference type="PANTHER" id="PTHR48083:SF2">
    <property type="entry name" value="MEDIUM-CHAIN SPECIFIC ACYL-COA DEHYDROGENASE, MITOCHONDRIAL"/>
    <property type="match status" value="1"/>
</dbReference>
<keyword evidence="11" id="KW-1185">Reference proteome</keyword>
<keyword evidence="3 6" id="KW-0285">Flavoprotein</keyword>
<dbReference type="InterPro" id="IPR013786">
    <property type="entry name" value="AcylCoA_DH/ox_N"/>
</dbReference>
<dbReference type="InterPro" id="IPR009075">
    <property type="entry name" value="AcylCo_DH/oxidase_C"/>
</dbReference>
<name>A0A6N7Z5S0_9PSEU</name>
<keyword evidence="4 6" id="KW-0274">FAD</keyword>
<dbReference type="GO" id="GO:0033539">
    <property type="term" value="P:fatty acid beta-oxidation using acyl-CoA dehydrogenase"/>
    <property type="evidence" value="ECO:0007669"/>
    <property type="project" value="TreeGrafter"/>
</dbReference>
<dbReference type="SUPFAM" id="SSF47203">
    <property type="entry name" value="Acyl-CoA dehydrogenase C-terminal domain-like"/>
    <property type="match status" value="1"/>
</dbReference>
<dbReference type="GO" id="GO:0003995">
    <property type="term" value="F:acyl-CoA dehydrogenase activity"/>
    <property type="evidence" value="ECO:0007669"/>
    <property type="project" value="TreeGrafter"/>
</dbReference>
<evidence type="ECO:0000256" key="2">
    <source>
        <dbReference type="ARBA" id="ARBA00009347"/>
    </source>
</evidence>
<dbReference type="FunFam" id="2.40.110.10:FF:000002">
    <property type="entry name" value="Acyl-CoA dehydrogenase fadE12"/>
    <property type="match status" value="1"/>
</dbReference>
<dbReference type="InterPro" id="IPR050741">
    <property type="entry name" value="Acyl-CoA_dehydrogenase"/>
</dbReference>
<evidence type="ECO:0000256" key="4">
    <source>
        <dbReference type="ARBA" id="ARBA00022827"/>
    </source>
</evidence>
<feature type="domain" description="Acyl-CoA dehydrogenase/oxidase N-terminal" evidence="9">
    <location>
        <begin position="7"/>
        <end position="116"/>
    </location>
</feature>
<feature type="domain" description="Acyl-CoA dehydrogenase/oxidase C-terminal" evidence="7">
    <location>
        <begin position="226"/>
        <end position="375"/>
    </location>
</feature>
<dbReference type="InterPro" id="IPR046373">
    <property type="entry name" value="Acyl-CoA_Oxase/DH_mid-dom_sf"/>
</dbReference>
<proteinExistence type="inferred from homology"/>
<comment type="similarity">
    <text evidence="2 6">Belongs to the acyl-CoA dehydrogenase family.</text>
</comment>
<evidence type="ECO:0000256" key="1">
    <source>
        <dbReference type="ARBA" id="ARBA00001974"/>
    </source>
</evidence>
<gene>
    <name evidence="10" type="ORF">GKO32_24230</name>
</gene>
<evidence type="ECO:0000256" key="6">
    <source>
        <dbReference type="RuleBase" id="RU362125"/>
    </source>
</evidence>